<feature type="region of interest" description="Disordered" evidence="1">
    <location>
        <begin position="359"/>
        <end position="391"/>
    </location>
</feature>
<dbReference type="InParanoid" id="E9GHH7"/>
<evidence type="ECO:0000313" key="3">
    <source>
        <dbReference type="EMBL" id="EFX81060.1"/>
    </source>
</evidence>
<feature type="region of interest" description="Disordered" evidence="1">
    <location>
        <begin position="1"/>
        <end position="21"/>
    </location>
</feature>
<keyword evidence="2" id="KW-0472">Membrane</keyword>
<protein>
    <submittedName>
        <fullName evidence="3">Uncharacterized protein</fullName>
    </submittedName>
</protein>
<dbReference type="OrthoDB" id="6360486at2759"/>
<feature type="region of interest" description="Disordered" evidence="1">
    <location>
        <begin position="1064"/>
        <end position="1094"/>
    </location>
</feature>
<feature type="compositionally biased region" description="Basic residues" evidence="1">
    <location>
        <begin position="372"/>
        <end position="387"/>
    </location>
</feature>
<name>E9GHH7_DAPPU</name>
<feature type="region of interest" description="Disordered" evidence="1">
    <location>
        <begin position="436"/>
        <end position="474"/>
    </location>
</feature>
<keyword evidence="4" id="KW-1185">Reference proteome</keyword>
<gene>
    <name evidence="3" type="ORF">DAPPUDRAFT_102776</name>
</gene>
<feature type="transmembrane region" description="Helical" evidence="2">
    <location>
        <begin position="1349"/>
        <end position="1370"/>
    </location>
</feature>
<feature type="compositionally biased region" description="Acidic residues" evidence="1">
    <location>
        <begin position="441"/>
        <end position="456"/>
    </location>
</feature>
<feature type="region of interest" description="Disordered" evidence="1">
    <location>
        <begin position="79"/>
        <end position="99"/>
    </location>
</feature>
<evidence type="ECO:0000313" key="4">
    <source>
        <dbReference type="Proteomes" id="UP000000305"/>
    </source>
</evidence>
<proteinExistence type="predicted"/>
<feature type="compositionally biased region" description="Low complexity" evidence="1">
    <location>
        <begin position="1383"/>
        <end position="1401"/>
    </location>
</feature>
<feature type="region of interest" description="Disordered" evidence="1">
    <location>
        <begin position="314"/>
        <end position="347"/>
    </location>
</feature>
<feature type="compositionally biased region" description="Low complexity" evidence="1">
    <location>
        <begin position="1066"/>
        <end position="1076"/>
    </location>
</feature>
<keyword evidence="2" id="KW-0812">Transmembrane</keyword>
<feature type="compositionally biased region" description="Low complexity" evidence="1">
    <location>
        <begin position="458"/>
        <end position="474"/>
    </location>
</feature>
<accession>E9GHH7</accession>
<dbReference type="KEGG" id="dpx:DAPPUDRAFT_102776"/>
<keyword evidence="2" id="KW-1133">Transmembrane helix</keyword>
<organism evidence="3 4">
    <name type="scientific">Daphnia pulex</name>
    <name type="common">Water flea</name>
    <dbReference type="NCBI Taxonomy" id="6669"/>
    <lineage>
        <taxon>Eukaryota</taxon>
        <taxon>Metazoa</taxon>
        <taxon>Ecdysozoa</taxon>
        <taxon>Arthropoda</taxon>
        <taxon>Crustacea</taxon>
        <taxon>Branchiopoda</taxon>
        <taxon>Diplostraca</taxon>
        <taxon>Cladocera</taxon>
        <taxon>Anomopoda</taxon>
        <taxon>Daphniidae</taxon>
        <taxon>Daphnia</taxon>
    </lineage>
</organism>
<feature type="region of interest" description="Disordered" evidence="1">
    <location>
        <begin position="124"/>
        <end position="144"/>
    </location>
</feature>
<dbReference type="STRING" id="6669.E9GHH7"/>
<reference evidence="3 4" key="1">
    <citation type="journal article" date="2011" name="Science">
        <title>The ecoresponsive genome of Daphnia pulex.</title>
        <authorList>
            <person name="Colbourne J.K."/>
            <person name="Pfrender M.E."/>
            <person name="Gilbert D."/>
            <person name="Thomas W.K."/>
            <person name="Tucker A."/>
            <person name="Oakley T.H."/>
            <person name="Tokishita S."/>
            <person name="Aerts A."/>
            <person name="Arnold G.J."/>
            <person name="Basu M.K."/>
            <person name="Bauer D.J."/>
            <person name="Caceres C.E."/>
            <person name="Carmel L."/>
            <person name="Casola C."/>
            <person name="Choi J.H."/>
            <person name="Detter J.C."/>
            <person name="Dong Q."/>
            <person name="Dusheyko S."/>
            <person name="Eads B.D."/>
            <person name="Frohlich T."/>
            <person name="Geiler-Samerotte K.A."/>
            <person name="Gerlach D."/>
            <person name="Hatcher P."/>
            <person name="Jogdeo S."/>
            <person name="Krijgsveld J."/>
            <person name="Kriventseva E.V."/>
            <person name="Kultz D."/>
            <person name="Laforsch C."/>
            <person name="Lindquist E."/>
            <person name="Lopez J."/>
            <person name="Manak J.R."/>
            <person name="Muller J."/>
            <person name="Pangilinan J."/>
            <person name="Patwardhan R.P."/>
            <person name="Pitluck S."/>
            <person name="Pritham E.J."/>
            <person name="Rechtsteiner A."/>
            <person name="Rho M."/>
            <person name="Rogozin I.B."/>
            <person name="Sakarya O."/>
            <person name="Salamov A."/>
            <person name="Schaack S."/>
            <person name="Shapiro H."/>
            <person name="Shiga Y."/>
            <person name="Skalitzky C."/>
            <person name="Smith Z."/>
            <person name="Souvorov A."/>
            <person name="Sung W."/>
            <person name="Tang Z."/>
            <person name="Tsuchiya D."/>
            <person name="Tu H."/>
            <person name="Vos H."/>
            <person name="Wang M."/>
            <person name="Wolf Y.I."/>
            <person name="Yamagata H."/>
            <person name="Yamada T."/>
            <person name="Ye Y."/>
            <person name="Shaw J.R."/>
            <person name="Andrews J."/>
            <person name="Crease T.J."/>
            <person name="Tang H."/>
            <person name="Lucas S.M."/>
            <person name="Robertson H.M."/>
            <person name="Bork P."/>
            <person name="Koonin E.V."/>
            <person name="Zdobnov E.M."/>
            <person name="Grigoriev I.V."/>
            <person name="Lynch M."/>
            <person name="Boore J.L."/>
        </authorList>
    </citation>
    <scope>NUCLEOTIDE SEQUENCE [LARGE SCALE GENOMIC DNA]</scope>
</reference>
<feature type="compositionally biased region" description="Basic and acidic residues" evidence="1">
    <location>
        <begin position="1"/>
        <end position="18"/>
    </location>
</feature>
<dbReference type="Proteomes" id="UP000000305">
    <property type="component" value="Unassembled WGS sequence"/>
</dbReference>
<sequence length="1530" mass="168068">MSRSLEKPRETAMREGRLSTRATATRRMSTLALALLLFLLVSSGLSWQPQMVSSAPTPQHNDVVASAGRKDDGSLILNGTHQLSDGEPAEPANISDRHQRQIPIGYNQPLAMMDNINDMFSTLLDDSSSSTGSRAMTPRSDDPVEDERNLVFNMVIQKERTEKSAFIAPDVNWLRDLVPKVVDVVDKPETTIKEIVSISVNEDVQAEPMRDRQLFVNVVKSQIGSENDVPQILASLANLMKTGGPDVESKLLESRDIGEPQTRVYVINIIIFNLVVLEAPVDRPVLVTDKVSHIEADITEDSYIVALKESQKNRFGSPGSVSSGRVNQSPVSVSSQQHPRTPDKGLEEDSYIVALKESQKDRFKGSPPVSAGHHHHHHEENKHHHHASDKVATNQQQLGGQFFTAVPTYEYVSTARPLMAMEKDYLRRQTLKPAQQQLAEAVDEEEPLADEEEQLYDEQQSASEQQQQQTTQSSVLVDPYGSLEFVNLPTGPYFTKPNYAHIVNAETTTSSIEKPPEIEAVVANVAVTGGVGSHQVVVTTTTTTTKPVVNKKPLIVRVPEAMGVMTNKATNVVRNRIRTVGMLGIPMMVGLAGTVNSWLPAVAALGRRRRRRSINTEKEEDWNNRKMSSDDDDRSRTLGNAQILAKLMGKGAESLLNNWKNREQGTRNSAIESPGSQSTADANKSAKKRRPLWFRRRPSVKKSRTSKKMRNFLSTSRKYVTPLIYATLFGNEKADADNRNSAADDDVMEHREDPETGQEAVVEYDLEQQEALENENVEPPIDWPPIDDERPEEKEMEEEIPTSAGGPSFLSQSGSDFDIVSNFVRAMMMNHQKENQDDLAENREEIFWVKEASIVNTTQTVNHKTNKPGSGSSLLLLKPGVWVPSSGLTHKNVSLFSATNPAVQKPSWSNNNHENVTNSPITYVSIKSPTKVTWLGVGPADLITSTSPSSSSAEYDDDPVEVMDTIDLPPSEIVGAPLEFYDEETDNYVSKEVPSLPGQPTVPYYITDRTPPSTAEPPALPLDDPAGMPKPVRPIVMRPTDLRPGLSSLLLTIASFNRPKLPPPIDVSSSVSSQDQEMVTPPNEEFRDDTTSKYTHGHGIVTPSDDTLKYTHGHGIIVTNPPSYDLNQLTAESSLLDSSNSFLNLNPLANLIKVTTGSSQFDDEWDDESPSPSLLGDTSIQFVGMYGGTVVNSTNGPLPMIEIPESDGMESSLDDLITQLKANLTTGLMTDRPAGGLHFVNTSTDIVIINPFVTPSSMFPPPQVEAVEAEEGDTFGAIEDDEDDTAIVVNAVAGDQPDSVPVVSNLANLFFGSSGGGSSSSGSLVTSGGISSGGISGGTVSSTTTNPLALLYTYGLAAIGIFALTLPLWVPFVVGKKRRRTYAPSKTYPASKKKTPTSPKKTYGEPPPNHYKDLSEEEIYGNDADYLDQHQQLATAAHQQIQPQYPTTTIDDYFRPSEELRHSDYSLAKSDDHYMFRDSIALNPQDDMFNNPGPLSSEALYGSPARIFLKARRRRSTRRFRPSNNKRSND</sequence>
<feature type="region of interest" description="Disordered" evidence="1">
    <location>
        <begin position="1383"/>
        <end position="1410"/>
    </location>
</feature>
<evidence type="ECO:0000256" key="1">
    <source>
        <dbReference type="SAM" id="MobiDB-lite"/>
    </source>
</evidence>
<feature type="compositionally biased region" description="Polar residues" evidence="1">
    <location>
        <begin position="666"/>
        <end position="682"/>
    </location>
</feature>
<feature type="compositionally biased region" description="Basic residues" evidence="1">
    <location>
        <begin position="685"/>
        <end position="708"/>
    </location>
</feature>
<dbReference type="HOGENOM" id="CLU_246968_0_0_1"/>
<evidence type="ECO:0000256" key="2">
    <source>
        <dbReference type="SAM" id="Phobius"/>
    </source>
</evidence>
<feature type="region of interest" description="Disordered" evidence="1">
    <location>
        <begin position="616"/>
        <end position="636"/>
    </location>
</feature>
<dbReference type="EMBL" id="GL732545">
    <property type="protein sequence ID" value="EFX81060.1"/>
    <property type="molecule type" value="Genomic_DNA"/>
</dbReference>
<feature type="compositionally biased region" description="Low complexity" evidence="1">
    <location>
        <begin position="326"/>
        <end position="337"/>
    </location>
</feature>
<feature type="region of interest" description="Disordered" evidence="1">
    <location>
        <begin position="665"/>
        <end position="708"/>
    </location>
</feature>